<dbReference type="EMBL" id="LSSM01005284">
    <property type="protein sequence ID" value="OMJ12985.1"/>
    <property type="molecule type" value="Genomic_DNA"/>
</dbReference>
<dbReference type="Proteomes" id="UP000187429">
    <property type="component" value="Unassembled WGS sequence"/>
</dbReference>
<comment type="caution">
    <text evidence="4">The sequence shown here is derived from an EMBL/GenBank/DDBJ whole genome shotgun (WGS) entry which is preliminary data.</text>
</comment>
<dbReference type="OrthoDB" id="47732at2759"/>
<reference evidence="5" key="1">
    <citation type="submission" date="2017-01" db="EMBL/GenBank/DDBJ databases">
        <authorList>
            <person name="Wang Y."/>
            <person name="White M."/>
            <person name="Kvist S."/>
            <person name="Moncalvo J.-M."/>
        </authorList>
    </citation>
    <scope>NUCLEOTIDE SEQUENCE [LARGE SCALE GENOMIC DNA]</scope>
    <source>
        <strain evidence="5">ID-206-W2</strain>
    </source>
</reference>
<accession>A0A1R1XGT3</accession>
<protein>
    <submittedName>
        <fullName evidence="4">Uncharacterized protein</fullName>
    </submittedName>
</protein>
<evidence type="ECO:0000313" key="5">
    <source>
        <dbReference type="Proteomes" id="UP000187429"/>
    </source>
</evidence>
<feature type="region of interest" description="Disordered" evidence="1">
    <location>
        <begin position="87"/>
        <end position="120"/>
    </location>
</feature>
<gene>
    <name evidence="2" type="ORF">AYI69_g11271</name>
    <name evidence="4" type="ORF">AYI69_g8826</name>
    <name evidence="3" type="ORF">AYI69_g9185</name>
</gene>
<evidence type="ECO:0000313" key="3">
    <source>
        <dbReference type="EMBL" id="OMJ12985.1"/>
    </source>
</evidence>
<evidence type="ECO:0000313" key="4">
    <source>
        <dbReference type="EMBL" id="OMJ13845.1"/>
    </source>
</evidence>
<dbReference type="EMBL" id="LSSM01007539">
    <property type="protein sequence ID" value="OMJ07904.1"/>
    <property type="molecule type" value="Genomic_DNA"/>
</dbReference>
<organism evidence="4 5">
    <name type="scientific">Smittium culicis</name>
    <dbReference type="NCBI Taxonomy" id="133412"/>
    <lineage>
        <taxon>Eukaryota</taxon>
        <taxon>Fungi</taxon>
        <taxon>Fungi incertae sedis</taxon>
        <taxon>Zoopagomycota</taxon>
        <taxon>Kickxellomycotina</taxon>
        <taxon>Harpellomycetes</taxon>
        <taxon>Harpellales</taxon>
        <taxon>Legeriomycetaceae</taxon>
        <taxon>Smittium</taxon>
    </lineage>
</organism>
<keyword evidence="5" id="KW-1185">Reference proteome</keyword>
<reference evidence="4" key="2">
    <citation type="submission" date="2017-01" db="EMBL/GenBank/DDBJ databases">
        <authorList>
            <person name="Mah S.A."/>
            <person name="Swanson W.J."/>
            <person name="Moy G.W."/>
            <person name="Vacquier V.D."/>
        </authorList>
    </citation>
    <scope>NUCLEOTIDE SEQUENCE [LARGE SCALE GENOMIC DNA]</scope>
    <source>
        <strain evidence="4">ID-206-W2</strain>
    </source>
</reference>
<proteinExistence type="predicted"/>
<evidence type="ECO:0000313" key="2">
    <source>
        <dbReference type="EMBL" id="OMJ07904.1"/>
    </source>
</evidence>
<sequence length="126" mass="13847">FFPNKYKYMSLYPTDKKLDDVDETGGSVYKRNLANSKLVEIREKIRTAMSTSKLPLDSRNVSADERNEIKKRVNAILGIENIGGGKSAGVSVGNDESNADLLGRVDDDGTPAANSNSIENDEFFDL</sequence>
<name>A0A1R1XGT3_9FUNG</name>
<feature type="non-terminal residue" evidence="4">
    <location>
        <position position="1"/>
    </location>
</feature>
<dbReference type="AlphaFoldDB" id="A0A1R1XGT3"/>
<dbReference type="EMBL" id="LSSM01004897">
    <property type="protein sequence ID" value="OMJ13845.1"/>
    <property type="molecule type" value="Genomic_DNA"/>
</dbReference>
<evidence type="ECO:0000256" key="1">
    <source>
        <dbReference type="SAM" id="MobiDB-lite"/>
    </source>
</evidence>